<name>A0A4Y2EWB2_ARAVE</name>
<dbReference type="AlphaFoldDB" id="A0A4Y2EWB2"/>
<dbReference type="PANTHER" id="PTHR43115:SF4">
    <property type="entry name" value="DEHYDROGENASE_REDUCTASE SDR FAMILY MEMBER 11"/>
    <property type="match status" value="1"/>
</dbReference>
<reference evidence="4 5" key="1">
    <citation type="journal article" date="2019" name="Sci. Rep.">
        <title>Orb-weaving spider Araneus ventricosus genome elucidates the spidroin gene catalogue.</title>
        <authorList>
            <person name="Kono N."/>
            <person name="Nakamura H."/>
            <person name="Ohtoshi R."/>
            <person name="Moran D.A.P."/>
            <person name="Shinohara A."/>
            <person name="Yoshida Y."/>
            <person name="Fujiwara M."/>
            <person name="Mori M."/>
            <person name="Tomita M."/>
            <person name="Arakawa K."/>
        </authorList>
    </citation>
    <scope>NUCLEOTIDE SEQUENCE [LARGE SCALE GENOMIC DNA]</scope>
</reference>
<dbReference type="PANTHER" id="PTHR43115">
    <property type="entry name" value="DEHYDROGENASE/REDUCTASE SDR FAMILY MEMBER 11"/>
    <property type="match status" value="1"/>
</dbReference>
<comment type="similarity">
    <text evidence="1 3">Belongs to the short-chain dehydrogenases/reductases (SDR) family.</text>
</comment>
<dbReference type="EMBL" id="BGPR01000700">
    <property type="protein sequence ID" value="GBM32195.1"/>
    <property type="molecule type" value="Genomic_DNA"/>
</dbReference>
<dbReference type="GO" id="GO:0016616">
    <property type="term" value="F:oxidoreductase activity, acting on the CH-OH group of donors, NAD or NADP as acceptor"/>
    <property type="evidence" value="ECO:0007669"/>
    <property type="project" value="UniProtKB-ARBA"/>
</dbReference>
<evidence type="ECO:0000256" key="1">
    <source>
        <dbReference type="ARBA" id="ARBA00006484"/>
    </source>
</evidence>
<dbReference type="Pfam" id="PF00106">
    <property type="entry name" value="adh_short"/>
    <property type="match status" value="1"/>
</dbReference>
<dbReference type="Proteomes" id="UP000499080">
    <property type="component" value="Unassembled WGS sequence"/>
</dbReference>
<dbReference type="PRINTS" id="PR00080">
    <property type="entry name" value="SDRFAMILY"/>
</dbReference>
<dbReference type="Gene3D" id="3.40.50.720">
    <property type="entry name" value="NAD(P)-binding Rossmann-like Domain"/>
    <property type="match status" value="1"/>
</dbReference>
<keyword evidence="5" id="KW-1185">Reference proteome</keyword>
<organism evidence="4 5">
    <name type="scientific">Araneus ventricosus</name>
    <name type="common">Orbweaver spider</name>
    <name type="synonym">Epeira ventricosa</name>
    <dbReference type="NCBI Taxonomy" id="182803"/>
    <lineage>
        <taxon>Eukaryota</taxon>
        <taxon>Metazoa</taxon>
        <taxon>Ecdysozoa</taxon>
        <taxon>Arthropoda</taxon>
        <taxon>Chelicerata</taxon>
        <taxon>Arachnida</taxon>
        <taxon>Araneae</taxon>
        <taxon>Araneomorphae</taxon>
        <taxon>Entelegynae</taxon>
        <taxon>Araneoidea</taxon>
        <taxon>Araneidae</taxon>
        <taxon>Araneus</taxon>
    </lineage>
</organism>
<keyword evidence="2" id="KW-0560">Oxidoreductase</keyword>
<evidence type="ECO:0000256" key="2">
    <source>
        <dbReference type="ARBA" id="ARBA00023002"/>
    </source>
</evidence>
<gene>
    <name evidence="4" type="primary">Dhrs11</name>
    <name evidence="4" type="ORF">AVEN_136738_1</name>
</gene>
<accession>A0A4Y2EWB2</accession>
<proteinExistence type="inferred from homology"/>
<dbReference type="FunFam" id="3.40.50.720:FF:000047">
    <property type="entry name" value="NADP-dependent L-serine/L-allo-threonine dehydrogenase"/>
    <property type="match status" value="1"/>
</dbReference>
<dbReference type="InterPro" id="IPR036291">
    <property type="entry name" value="NAD(P)-bd_dom_sf"/>
</dbReference>
<evidence type="ECO:0000313" key="5">
    <source>
        <dbReference type="Proteomes" id="UP000499080"/>
    </source>
</evidence>
<dbReference type="InterPro" id="IPR002347">
    <property type="entry name" value="SDR_fam"/>
</dbReference>
<evidence type="ECO:0000256" key="3">
    <source>
        <dbReference type="RuleBase" id="RU000363"/>
    </source>
</evidence>
<dbReference type="OrthoDB" id="6427306at2759"/>
<protein>
    <submittedName>
        <fullName evidence="4">Dehydrogenase/reductase SDR family member 11</fullName>
    </submittedName>
</protein>
<dbReference type="PRINTS" id="PR00081">
    <property type="entry name" value="GDHRDH"/>
</dbReference>
<comment type="caution">
    <text evidence="4">The sequence shown here is derived from an EMBL/GenBank/DDBJ whole genome shotgun (WGS) entry which is preliminary data.</text>
</comment>
<sequence length="282" mass="31572">MMGMGRWNSKACQTRVKWFKVQIKRRATMERWQGRVALVTGASAGIGAALCRELSRQGMRVVGCARNVQKIRELADEETKRGSPGSIHAIKCDLTQESEILSMFDEIRQTFGRLDVCINNAGLSHDASLLDGATSEWKNMIDVNVLALSICTREAVKLMKEADVDDGQIIHISSMSGHRIPEMTSFMYVGTKFMVRALTEGLRRELKADGNHIRVASISPGLVETEFEYRCFKNDPDTAKSIYTTIKCLEPEDIVQSALYILAAPPRVEVHDILLRPLEQKV</sequence>
<evidence type="ECO:0000313" key="4">
    <source>
        <dbReference type="EMBL" id="GBM32195.1"/>
    </source>
</evidence>
<dbReference type="SUPFAM" id="SSF51735">
    <property type="entry name" value="NAD(P)-binding Rossmann-fold domains"/>
    <property type="match status" value="1"/>
</dbReference>